<sequence length="210" mass="24267">KFHIISDQRLRKRCDKLDVSSLLHLNKEQLVKSLTSLYDLYVVSRSSDSRDYNEAEFYSFYVLLQLGCNSQEGDSISLWLRKLEVSILQSKEMHFVRSVLRYFRMGNFRRFFKIIATESSYLQFCLLEPVIIEVRARALSCITYGGYKLHPYPLAHLSQVLMMKESDLESLCHACGLETSTDGAGCLLLPTKQVGFHMPKASQKFGYLIR</sequence>
<dbReference type="GO" id="GO:0006406">
    <property type="term" value="P:mRNA export from nucleus"/>
    <property type="evidence" value="ECO:0007669"/>
    <property type="project" value="TreeGrafter"/>
</dbReference>
<accession>A0A1D1Y3H2</accession>
<dbReference type="PANTHER" id="PTHR12436:SF3">
    <property type="entry name" value="GERMINAL-CENTER ASSOCIATED NUCLEAR PROTEIN"/>
    <property type="match status" value="1"/>
</dbReference>
<proteinExistence type="predicted"/>
<feature type="non-terminal residue" evidence="2">
    <location>
        <position position="1"/>
    </location>
</feature>
<reference evidence="2" key="1">
    <citation type="submission" date="2015-07" db="EMBL/GenBank/DDBJ databases">
        <title>Transcriptome Assembly of Anthurium amnicola.</title>
        <authorList>
            <person name="Suzuki J."/>
        </authorList>
    </citation>
    <scope>NUCLEOTIDE SEQUENCE</scope>
</reference>
<dbReference type="Pfam" id="PF03399">
    <property type="entry name" value="SAC3_GANP"/>
    <property type="match status" value="1"/>
</dbReference>
<organism evidence="2">
    <name type="scientific">Anthurium amnicola</name>
    <dbReference type="NCBI Taxonomy" id="1678845"/>
    <lineage>
        <taxon>Eukaryota</taxon>
        <taxon>Viridiplantae</taxon>
        <taxon>Streptophyta</taxon>
        <taxon>Embryophyta</taxon>
        <taxon>Tracheophyta</taxon>
        <taxon>Spermatophyta</taxon>
        <taxon>Magnoliopsida</taxon>
        <taxon>Liliopsida</taxon>
        <taxon>Araceae</taxon>
        <taxon>Pothoideae</taxon>
        <taxon>Potheae</taxon>
        <taxon>Anthurium</taxon>
    </lineage>
</organism>
<name>A0A1D1Y3H2_9ARAE</name>
<dbReference type="EMBL" id="GDJX01018744">
    <property type="protein sequence ID" value="JAT49192.1"/>
    <property type="molecule type" value="Transcribed_RNA"/>
</dbReference>
<feature type="domain" description="SAC3/GANP/THP3 conserved" evidence="1">
    <location>
        <begin position="1"/>
        <end position="180"/>
    </location>
</feature>
<dbReference type="GO" id="GO:0070390">
    <property type="term" value="C:transcription export complex 2"/>
    <property type="evidence" value="ECO:0007669"/>
    <property type="project" value="TreeGrafter"/>
</dbReference>
<evidence type="ECO:0000313" key="2">
    <source>
        <dbReference type="EMBL" id="JAT49192.1"/>
    </source>
</evidence>
<dbReference type="PANTHER" id="PTHR12436">
    <property type="entry name" value="80 KDA MCM3-ASSOCIATED PROTEIN"/>
    <property type="match status" value="1"/>
</dbReference>
<dbReference type="GO" id="GO:0005737">
    <property type="term" value="C:cytoplasm"/>
    <property type="evidence" value="ECO:0007669"/>
    <property type="project" value="TreeGrafter"/>
</dbReference>
<dbReference type="AlphaFoldDB" id="A0A1D1Y3H2"/>
<dbReference type="Gene3D" id="1.25.40.990">
    <property type="match status" value="1"/>
</dbReference>
<dbReference type="InterPro" id="IPR005062">
    <property type="entry name" value="SAC3/GANP/THP3_conserved"/>
</dbReference>
<evidence type="ECO:0000259" key="1">
    <source>
        <dbReference type="Pfam" id="PF03399"/>
    </source>
</evidence>
<gene>
    <name evidence="2" type="primary">Mcm3ap_5</name>
    <name evidence="2" type="ORF">g.77936</name>
</gene>
<protein>
    <submittedName>
        <fullName evidence="2">MCM3-associated protein</fullName>
    </submittedName>
</protein>
<dbReference type="InterPro" id="IPR045107">
    <property type="entry name" value="SAC3/GANP/THP3"/>
</dbReference>